<dbReference type="SUPFAM" id="SSF51735">
    <property type="entry name" value="NAD(P)-binding Rossmann-fold domains"/>
    <property type="match status" value="1"/>
</dbReference>
<dbReference type="EMBL" id="CP037901">
    <property type="protein sequence ID" value="QBP11909.1"/>
    <property type="molecule type" value="Genomic_DNA"/>
</dbReference>
<keyword evidence="2" id="KW-0560">Oxidoreductase</keyword>
<proteinExistence type="inferred from homology"/>
<dbReference type="InterPro" id="IPR036291">
    <property type="entry name" value="NAD(P)-bd_dom_sf"/>
</dbReference>
<evidence type="ECO:0000313" key="4">
    <source>
        <dbReference type="Proteomes" id="UP000253772"/>
    </source>
</evidence>
<gene>
    <name evidence="3" type="ORF">DDF84_019105</name>
</gene>
<accession>A0A482IXJ7</accession>
<dbReference type="PRINTS" id="PR00081">
    <property type="entry name" value="GDHRDH"/>
</dbReference>
<evidence type="ECO:0000313" key="3">
    <source>
        <dbReference type="EMBL" id="QBP11909.1"/>
    </source>
</evidence>
<dbReference type="GO" id="GO:0016491">
    <property type="term" value="F:oxidoreductase activity"/>
    <property type="evidence" value="ECO:0007669"/>
    <property type="project" value="UniProtKB-KW"/>
</dbReference>
<name>A0A482IXJ7_9BURK</name>
<dbReference type="CDD" id="cd05233">
    <property type="entry name" value="SDR_c"/>
    <property type="match status" value="1"/>
</dbReference>
<dbReference type="AlphaFoldDB" id="A0A482IXJ7"/>
<dbReference type="Pfam" id="PF13561">
    <property type="entry name" value="adh_short_C2"/>
    <property type="match status" value="1"/>
</dbReference>
<comment type="similarity">
    <text evidence="1">Belongs to the short-chain dehydrogenases/reductases (SDR) family.</text>
</comment>
<organism evidence="3 4">
    <name type="scientific">Cupriavidus metallidurans</name>
    <dbReference type="NCBI Taxonomy" id="119219"/>
    <lineage>
        <taxon>Bacteria</taxon>
        <taxon>Pseudomonadati</taxon>
        <taxon>Pseudomonadota</taxon>
        <taxon>Betaproteobacteria</taxon>
        <taxon>Burkholderiales</taxon>
        <taxon>Burkholderiaceae</taxon>
        <taxon>Cupriavidus</taxon>
    </lineage>
</organism>
<evidence type="ECO:0000256" key="1">
    <source>
        <dbReference type="ARBA" id="ARBA00006484"/>
    </source>
</evidence>
<evidence type="ECO:0000256" key="2">
    <source>
        <dbReference type="ARBA" id="ARBA00023002"/>
    </source>
</evidence>
<sequence>MSNTHPTVIITGATSGIGLGLAEAFLKEGYNVVGTGRSQERLQATAVQLDASERFVGVAGDVALPDTAREVFAQAIARFGHVDVLVNNAGIFSAKPFVQFTPEEIELQIATNLKGTLYPSQEAARHMSERRQGKIINITASIALQPHAGVPALLAVALKGGLNQATRALALELAPFGVTVNAVAPGVTDTPMHAAETHDALGSLHPLGRIARIDEINAAVLYLAKADFVSGTVLAVDGGYSAGR</sequence>
<dbReference type="FunFam" id="3.40.50.720:FF:000084">
    <property type="entry name" value="Short-chain dehydrogenase reductase"/>
    <property type="match status" value="1"/>
</dbReference>
<dbReference type="Gene3D" id="3.40.50.720">
    <property type="entry name" value="NAD(P)-binding Rossmann-like Domain"/>
    <property type="match status" value="1"/>
</dbReference>
<dbReference type="InterPro" id="IPR002347">
    <property type="entry name" value="SDR_fam"/>
</dbReference>
<protein>
    <submittedName>
        <fullName evidence="3">SDR family oxidoreductase</fullName>
    </submittedName>
</protein>
<dbReference type="PANTHER" id="PTHR43639:SF9">
    <property type="entry name" value="BLL5898 PROTEIN"/>
    <property type="match status" value="1"/>
</dbReference>
<dbReference type="RefSeq" id="WP_017511600.1">
    <property type="nucleotide sequence ID" value="NZ_CP037901.1"/>
</dbReference>
<dbReference type="Proteomes" id="UP000253772">
    <property type="component" value="Chromosome c2"/>
</dbReference>
<reference evidence="3 4" key="1">
    <citation type="submission" date="2019-03" db="EMBL/GenBank/DDBJ databases">
        <title>Comparative insights into the high quality Complete genome sequence of highly metal resistant Cupriavidus metallidurans strain BS1 isolated from a gold-copper mine.</title>
        <authorList>
            <person name="Mazhar H.S."/>
            <person name="Rensing C."/>
        </authorList>
    </citation>
    <scope>NUCLEOTIDE SEQUENCE [LARGE SCALE GENOMIC DNA]</scope>
    <source>
        <strain evidence="3 4">BS1</strain>
    </source>
</reference>
<dbReference type="OrthoDB" id="9806974at2"/>
<dbReference type="PRINTS" id="PR00080">
    <property type="entry name" value="SDRFAMILY"/>
</dbReference>
<dbReference type="PANTHER" id="PTHR43639">
    <property type="entry name" value="OXIDOREDUCTASE, SHORT-CHAIN DEHYDROGENASE/REDUCTASE FAMILY (AFU_ORTHOLOGUE AFUA_5G02870)"/>
    <property type="match status" value="1"/>
</dbReference>